<keyword evidence="2" id="KW-1185">Reference proteome</keyword>
<sequence>MAVTLAKRSFPFGAVISDYILQNTTFQNWFTSRFLAALSTIWNAGHVFISDLIDTMFRPKIQSKSTVFRGQAKLNRLSKSDDPFGSQFLMSHTRSDVSQQVAESIDKLYGGDATSESEQAASSITALYSNPETVEEGTPIDYSFPHLKSHGVALHAMWILR</sequence>
<protein>
    <submittedName>
        <fullName evidence="1">Uncharacterized protein</fullName>
    </submittedName>
</protein>
<accession>A0ABY9D895</accession>
<name>A0ABY9D895_VITVI</name>
<gene>
    <name evidence="1" type="ORF">VitviT2T_021858</name>
</gene>
<reference evidence="1 2" key="1">
    <citation type="journal article" date="2023" name="Hortic Res">
        <title>The complete reference genome for grapevine (Vitis vinifera L.) genetics and breeding.</title>
        <authorList>
            <person name="Shi X."/>
            <person name="Cao S."/>
            <person name="Wang X."/>
            <person name="Huang S."/>
            <person name="Wang Y."/>
            <person name="Liu Z."/>
            <person name="Liu W."/>
            <person name="Leng X."/>
            <person name="Peng Y."/>
            <person name="Wang N."/>
            <person name="Wang Y."/>
            <person name="Ma Z."/>
            <person name="Xu X."/>
            <person name="Zhang F."/>
            <person name="Xue H."/>
            <person name="Zhong H."/>
            <person name="Wang Y."/>
            <person name="Zhang K."/>
            <person name="Velt A."/>
            <person name="Avia K."/>
            <person name="Holtgrawe D."/>
            <person name="Grimplet J."/>
            <person name="Matus J.T."/>
            <person name="Ware D."/>
            <person name="Wu X."/>
            <person name="Wang H."/>
            <person name="Liu C."/>
            <person name="Fang Y."/>
            <person name="Rustenholz C."/>
            <person name="Cheng Z."/>
            <person name="Xiao H."/>
            <person name="Zhou Y."/>
        </authorList>
    </citation>
    <scope>NUCLEOTIDE SEQUENCE [LARGE SCALE GENOMIC DNA]</scope>
    <source>
        <strain evidence="2">cv. Pinot noir / PN40024</strain>
        <tissue evidence="1">Leaf</tissue>
    </source>
</reference>
<evidence type="ECO:0000313" key="1">
    <source>
        <dbReference type="EMBL" id="WKA03769.1"/>
    </source>
</evidence>
<organism evidence="1 2">
    <name type="scientific">Vitis vinifera</name>
    <name type="common">Grape</name>
    <dbReference type="NCBI Taxonomy" id="29760"/>
    <lineage>
        <taxon>Eukaryota</taxon>
        <taxon>Viridiplantae</taxon>
        <taxon>Streptophyta</taxon>
        <taxon>Embryophyta</taxon>
        <taxon>Tracheophyta</taxon>
        <taxon>Spermatophyta</taxon>
        <taxon>Magnoliopsida</taxon>
        <taxon>eudicotyledons</taxon>
        <taxon>Gunneridae</taxon>
        <taxon>Pentapetalae</taxon>
        <taxon>rosids</taxon>
        <taxon>Vitales</taxon>
        <taxon>Vitaceae</taxon>
        <taxon>Viteae</taxon>
        <taxon>Vitis</taxon>
    </lineage>
</organism>
<proteinExistence type="predicted"/>
<evidence type="ECO:0000313" key="2">
    <source>
        <dbReference type="Proteomes" id="UP001227230"/>
    </source>
</evidence>
<dbReference type="EMBL" id="CP126661">
    <property type="protein sequence ID" value="WKA03769.1"/>
    <property type="molecule type" value="Genomic_DNA"/>
</dbReference>
<dbReference type="Proteomes" id="UP001227230">
    <property type="component" value="Chromosome 14"/>
</dbReference>